<accession>A0A1L0GLF4</accession>
<dbReference type="Pfam" id="PF00339">
    <property type="entry name" value="Arrestin_N"/>
    <property type="match status" value="1"/>
</dbReference>
<evidence type="ECO:0000256" key="2">
    <source>
        <dbReference type="ARBA" id="ARBA00040066"/>
    </source>
</evidence>
<evidence type="ECO:0000313" key="5">
    <source>
        <dbReference type="EMBL" id="SGZ57005.1"/>
    </source>
</evidence>
<comment type="similarity">
    <text evidence="1">Belongs to the arrestin family. PalF/RIM8 subfamily.</text>
</comment>
<dbReference type="PANTHER" id="PTHR11188:SF161">
    <property type="entry name" value="PH-RESPONSE REGULATOR PROTEIN PALF_RIM8"/>
    <property type="match status" value="1"/>
</dbReference>
<dbReference type="GO" id="GO:0005829">
    <property type="term" value="C:cytosol"/>
    <property type="evidence" value="ECO:0007669"/>
    <property type="project" value="TreeGrafter"/>
</dbReference>
<gene>
    <name evidence="5" type="ORF">SAMEA4029009_CIC11G00000004469</name>
</gene>
<dbReference type="PANTHER" id="PTHR11188">
    <property type="entry name" value="ARRESTIN DOMAIN CONTAINING PROTEIN"/>
    <property type="match status" value="1"/>
</dbReference>
<feature type="region of interest" description="Disordered" evidence="3">
    <location>
        <begin position="605"/>
        <end position="719"/>
    </location>
</feature>
<dbReference type="InterPro" id="IPR014752">
    <property type="entry name" value="Arrestin-like_C"/>
</dbReference>
<dbReference type="GO" id="GO:0005886">
    <property type="term" value="C:plasma membrane"/>
    <property type="evidence" value="ECO:0007669"/>
    <property type="project" value="TreeGrafter"/>
</dbReference>
<name>A0A1L0GLF4_9ASCO</name>
<dbReference type="InterPro" id="IPR011022">
    <property type="entry name" value="Arrestin_C-like"/>
</dbReference>
<evidence type="ECO:0000256" key="3">
    <source>
        <dbReference type="SAM" id="MobiDB-lite"/>
    </source>
</evidence>
<evidence type="ECO:0000256" key="1">
    <source>
        <dbReference type="ARBA" id="ARBA00037950"/>
    </source>
</evidence>
<feature type="domain" description="Arrestin C-terminal-like" evidence="4">
    <location>
        <begin position="297"/>
        <end position="424"/>
    </location>
</feature>
<dbReference type="SMART" id="SM01017">
    <property type="entry name" value="Arrestin_C"/>
    <property type="match status" value="1"/>
</dbReference>
<feature type="compositionally biased region" description="Basic and acidic residues" evidence="3">
    <location>
        <begin position="680"/>
        <end position="692"/>
    </location>
</feature>
<evidence type="ECO:0000313" key="6">
    <source>
        <dbReference type="Proteomes" id="UP000182259"/>
    </source>
</evidence>
<dbReference type="AlphaFoldDB" id="A0A1L0GLF4"/>
<feature type="compositionally biased region" description="Basic and acidic residues" evidence="3">
    <location>
        <begin position="421"/>
        <end position="435"/>
    </location>
</feature>
<dbReference type="InterPro" id="IPR050357">
    <property type="entry name" value="Arrestin_domain-protein"/>
</dbReference>
<reference evidence="5 6" key="1">
    <citation type="submission" date="2016-10" db="EMBL/GenBank/DDBJ databases">
        <authorList>
            <person name="de Groot N.N."/>
        </authorList>
    </citation>
    <scope>NUCLEOTIDE SEQUENCE [LARGE SCALE GENOMIC DNA]</scope>
    <source>
        <strain evidence="5 6">PYCC 4715</strain>
    </source>
</reference>
<sequence>MRRAVSKFIPRARPASDPSTYKIDQSSVEDFYILLDDPHKSWLPGEEILGQVILISRKNLANIAIVFSLTGYVKINALHHSKLRAMKHVLFNHNIKIYGPDTDLPTTTLDDFVNGLYKGEHRFPFIVKLPNKRVYTSLDFGKGSIEYVLKTSLRSADAPMLPEVHLPGPIPSPTSSDLLWKAKAFSKFHTATFKSEKIINLVNPIDVAQLPPLKPKRLIIKDPRHNKKLMRVQSSTSTINTFSTMSSNNSDNESIQTAHTGMAPGVSANTPSLLLNAHLSLGNASSNGISSPLMDHRPNHIRITMEIGQRGFLRGELIPIKLSINHLKQIQDSRGIIVTLVRVCRLDYGPDGFYESFRKDLQQLVIPLFVDPNTFSLEINTSLRVPPDAFPTILGCPMVSFQYFIEVMLNLSGKSLSLDGPSEHPKSSIGPHDDILTSAQGSTPGAVPAANYNFHTYATAQNRSEFINTDKFKRLKKFLQITSEVVIGTHRLEKPAVAPSPDPSHSFAITPRRSSLGSSNANSPAFTQPPPVIRAQLGNIDVIPESGPMDFSIPPYLESTSTIHSARAPEPITAPIYEDISERIPMPLQPNLSEKERMRLHEASLLPSEPHFDHSDGEDRETVSPMDPSNDILDELISQGNLESGNGVGSDRDMYFTSIRRPPGESPQAFREADDLYDPPDIHEGIGLEGAKEYVPNYDNSGNDRLVITGDQENQSNLE</sequence>
<protein>
    <recommendedName>
        <fullName evidence="2">pH-response regulator protein palF/RIM8</fullName>
    </recommendedName>
</protein>
<evidence type="ECO:0000259" key="4">
    <source>
        <dbReference type="SMART" id="SM01017"/>
    </source>
</evidence>
<dbReference type="Proteomes" id="UP000182259">
    <property type="component" value="Chromosome V"/>
</dbReference>
<feature type="compositionally biased region" description="Basic and acidic residues" evidence="3">
    <location>
        <begin position="610"/>
        <end position="622"/>
    </location>
</feature>
<dbReference type="GO" id="GO:0070086">
    <property type="term" value="P:ubiquitin-dependent endocytosis"/>
    <property type="evidence" value="ECO:0007669"/>
    <property type="project" value="TreeGrafter"/>
</dbReference>
<feature type="region of interest" description="Disordered" evidence="3">
    <location>
        <begin position="494"/>
        <end position="531"/>
    </location>
</feature>
<proteinExistence type="inferred from homology"/>
<dbReference type="EMBL" id="LT635768">
    <property type="protein sequence ID" value="SGZ57005.1"/>
    <property type="molecule type" value="Genomic_DNA"/>
</dbReference>
<dbReference type="GO" id="GO:0031625">
    <property type="term" value="F:ubiquitin protein ligase binding"/>
    <property type="evidence" value="ECO:0007669"/>
    <property type="project" value="TreeGrafter"/>
</dbReference>
<dbReference type="Gene3D" id="2.60.40.640">
    <property type="match status" value="2"/>
</dbReference>
<organism evidence="5 6">
    <name type="scientific">Sungouiella intermedia</name>
    <dbReference type="NCBI Taxonomy" id="45354"/>
    <lineage>
        <taxon>Eukaryota</taxon>
        <taxon>Fungi</taxon>
        <taxon>Dikarya</taxon>
        <taxon>Ascomycota</taxon>
        <taxon>Saccharomycotina</taxon>
        <taxon>Pichiomycetes</taxon>
        <taxon>Metschnikowiaceae</taxon>
        <taxon>Sungouiella</taxon>
    </lineage>
</organism>
<feature type="region of interest" description="Disordered" evidence="3">
    <location>
        <begin position="420"/>
        <end position="439"/>
    </location>
</feature>
<dbReference type="Pfam" id="PF02752">
    <property type="entry name" value="Arrestin_C"/>
    <property type="match status" value="1"/>
</dbReference>
<dbReference type="GO" id="GO:0030674">
    <property type="term" value="F:protein-macromolecule adaptor activity"/>
    <property type="evidence" value="ECO:0007669"/>
    <property type="project" value="TreeGrafter"/>
</dbReference>
<dbReference type="InterPro" id="IPR011021">
    <property type="entry name" value="Arrestin-like_N"/>
</dbReference>
<feature type="compositionally biased region" description="Polar residues" evidence="3">
    <location>
        <begin position="512"/>
        <end position="526"/>
    </location>
</feature>